<dbReference type="InterPro" id="IPR036397">
    <property type="entry name" value="RNaseH_sf"/>
</dbReference>
<dbReference type="InterPro" id="IPR021109">
    <property type="entry name" value="Peptidase_aspartic_dom_sf"/>
</dbReference>
<dbReference type="GO" id="GO:0004519">
    <property type="term" value="F:endonuclease activity"/>
    <property type="evidence" value="ECO:0007669"/>
    <property type="project" value="UniProtKB-KW"/>
</dbReference>
<gene>
    <name evidence="10" type="ORF">VITISV_004185</name>
</gene>
<dbReference type="GO" id="GO:0003964">
    <property type="term" value="F:RNA-directed DNA polymerase activity"/>
    <property type="evidence" value="ECO:0007669"/>
    <property type="project" value="UniProtKB-KW"/>
</dbReference>
<dbReference type="Gene3D" id="3.30.70.270">
    <property type="match status" value="1"/>
</dbReference>
<evidence type="ECO:0000256" key="8">
    <source>
        <dbReference type="SAM" id="MobiDB-lite"/>
    </source>
</evidence>
<evidence type="ECO:0000313" key="10">
    <source>
        <dbReference type="EMBL" id="CAN81728.1"/>
    </source>
</evidence>
<evidence type="ECO:0000256" key="1">
    <source>
        <dbReference type="ARBA" id="ARBA00012493"/>
    </source>
</evidence>
<dbReference type="Pfam" id="PF00078">
    <property type="entry name" value="RVT_1"/>
    <property type="match status" value="1"/>
</dbReference>
<accession>A5C1P8</accession>
<keyword evidence="4" id="KW-0540">Nuclease</keyword>
<evidence type="ECO:0000256" key="6">
    <source>
        <dbReference type="ARBA" id="ARBA00022801"/>
    </source>
</evidence>
<dbReference type="GO" id="GO:0003676">
    <property type="term" value="F:nucleic acid binding"/>
    <property type="evidence" value="ECO:0007669"/>
    <property type="project" value="InterPro"/>
</dbReference>
<dbReference type="InterPro" id="IPR043502">
    <property type="entry name" value="DNA/RNA_pol_sf"/>
</dbReference>
<dbReference type="SUPFAM" id="SSF53098">
    <property type="entry name" value="Ribonuclease H-like"/>
    <property type="match status" value="1"/>
</dbReference>
<dbReference type="Pfam" id="PF00665">
    <property type="entry name" value="rve"/>
    <property type="match status" value="1"/>
</dbReference>
<feature type="domain" description="Integrase catalytic" evidence="9">
    <location>
        <begin position="1294"/>
        <end position="1458"/>
    </location>
</feature>
<organism evidence="10">
    <name type="scientific">Vitis vinifera</name>
    <name type="common">Grape</name>
    <dbReference type="NCBI Taxonomy" id="29760"/>
    <lineage>
        <taxon>Eukaryota</taxon>
        <taxon>Viridiplantae</taxon>
        <taxon>Streptophyta</taxon>
        <taxon>Embryophyta</taxon>
        <taxon>Tracheophyta</taxon>
        <taxon>Spermatophyta</taxon>
        <taxon>Magnoliopsida</taxon>
        <taxon>eudicotyledons</taxon>
        <taxon>Gunneridae</taxon>
        <taxon>Pentapetalae</taxon>
        <taxon>rosids</taxon>
        <taxon>Vitales</taxon>
        <taxon>Vitaceae</taxon>
        <taxon>Viteae</taxon>
        <taxon>Vitis</taxon>
    </lineage>
</organism>
<dbReference type="InterPro" id="IPR043128">
    <property type="entry name" value="Rev_trsase/Diguanyl_cyclase"/>
</dbReference>
<dbReference type="CDD" id="cd01647">
    <property type="entry name" value="RT_LTR"/>
    <property type="match status" value="1"/>
</dbReference>
<name>A5C1P8_VITVI</name>
<dbReference type="PROSITE" id="PS50994">
    <property type="entry name" value="INTEGRASE"/>
    <property type="match status" value="1"/>
</dbReference>
<dbReference type="CDD" id="cd00303">
    <property type="entry name" value="retropepsin_like"/>
    <property type="match status" value="1"/>
</dbReference>
<dbReference type="Gene3D" id="3.10.10.10">
    <property type="entry name" value="HIV Type 1 Reverse Transcriptase, subunit A, domain 1"/>
    <property type="match status" value="2"/>
</dbReference>
<sequence>MSFRSSGSKKSNALNSEPIGVEMKKLLPLEANHTKLKANFAAAKSQETSREFILKDNFLYSFEESNIQSFALPYLLILIVINFVDYSYLRTETKVQQLGTESNVAIAGELCMPNWIRDSEGRLVKLETPHNKELELSLNIMEATLEDQHSHHGHQDNPNAFRSMRDRMHPPRMSAPSCIVPLTEQLVIRPHIVPLLPTFHGMESENPYAHIKEFEDVCNTFQEGGASIDLMRLKLFPFTLKDKTKIWLNSLRPRSIRTWTDLQAEFLKKFFPTHRTNGLKRQISNFSAKENEKFYECWERYMAAINACPHHGFDTWLLVSYFYDGMSSSMKQLLETMCGGDFMSKNPEEAMNFLSYMAEVSKGWDESNKGEVGKMKSQPNAFNAKAGMYTLNEDVDMKAKCAAMTRRLEELELKKIHEVVGDFVGDQKSINAQLSQRIDSVENTLNKMMDGMQNDLSQKIDNLQYSISRLTNLNTVQEKGRFPSQPHQNPKGIHEVETHEGESSQVRDVKALITLRSVLRQVKVNIPLLDMIKQVPTYAKFLKDLCTIKRWLNVNKKAFLTEQVSAIIQCKSPLKYKDLGCPTILVMIGGTIVEKALLDLGASVNLLPYSVYKQLGLSELKPTSITLSLADKLVKIPKGIIEDVLVQVDNFYYPVDFVVLDTDLIVKKTNYVPIILGRPFLATSNAIINCRNGLMQLTFGNMTLQLNIFYMSKKTITPEEKEGPEEKMQDKLNKSLGDLEEGLLEPSDVLATLQGWRRREEILPLFNKEEAQEAAKEETPKLNLKPLPTELKYTYLEENKQCPVVISSSLTTSQEMCLLEVLKRCISPLVCTHHIYMEEKAKPIRQPQRRLNPHLQEVVRAEVLKLFQANIIYPISDSPWVSPTQVVPKKSRITVVQNEKGEEVTTHLSLGWRMATPGYFQIEIDVEDQEKTTFTCPFGTYAYRRMPFGLCNAPATFQRCMLSIFSDMVEQIMEVFMDDITIYGGTFEECLVNLEAVLNRCIEKDLVLNWEKCHFMVQQGIVLGHIISEKGIEVDKAKVELIVKLPSPNNCKRMRAPNWQLPFEVMCDANEFAIGAMLGQIEDGKPYVIYYASKTLNEAQRNYTTTEKELLAIVFALDKFCAYLVGSFIIVFTDHSTLKYLLTKQDAKARLIRWILLLQEFNLQIRDKKGVENVVADHLSRLAIAHNSHVLPINDDFLEESLMLLEKTPWYAHIANYLVTDQIIRKCVPEEEQQGILSHCHERACGGHFTSQKTTMKVLQSGFSWPSLFKNAHTMCRSCDRYQRLRKLTRRNQMPMNPILIVDLFDVWGIDFMGPFPMSFGNSYILVGVDYVSKWVEAIPCKHNDHRVVLKFLKENIFSRFGVPKSIISDGGTHFCNKPFETLLAKYGVKHKVATPYHPQTSGQVELANREIMNILMKVMSTSRRDWSIKLHDSLWAYKTTYKTIFGMSPYHLVYGKACHLPVEVEYKAWWAIKKVNMDLIRVGAKRCLDLNEMEELRNDAYINSKVAKQRMKRWHDQLISSKEFQKGQRVLLYDSRLHIFPEKLKSRWIGPFIIHQVHLNEVVELLNSNSIDTFKFNGHRLKPFIEPFNQDKEEVNLLEP</sequence>
<keyword evidence="7" id="KW-0695">RNA-directed DNA polymerase</keyword>
<keyword evidence="3" id="KW-0548">Nucleotidyltransferase</keyword>
<dbReference type="PANTHER" id="PTHR37984:SF5">
    <property type="entry name" value="PROTEIN NYNRIN-LIKE"/>
    <property type="match status" value="1"/>
</dbReference>
<evidence type="ECO:0000259" key="9">
    <source>
        <dbReference type="PROSITE" id="PS50994"/>
    </source>
</evidence>
<dbReference type="InterPro" id="IPR000477">
    <property type="entry name" value="RT_dom"/>
</dbReference>
<dbReference type="PANTHER" id="PTHR37984">
    <property type="entry name" value="PROTEIN CBG26694"/>
    <property type="match status" value="1"/>
</dbReference>
<keyword evidence="5" id="KW-0255">Endonuclease</keyword>
<evidence type="ECO:0000256" key="4">
    <source>
        <dbReference type="ARBA" id="ARBA00022722"/>
    </source>
</evidence>
<dbReference type="FunFam" id="3.10.20.370:FF:000001">
    <property type="entry name" value="Retrovirus-related Pol polyprotein from transposon 17.6-like protein"/>
    <property type="match status" value="1"/>
</dbReference>
<dbReference type="InterPro" id="IPR041588">
    <property type="entry name" value="Integrase_H2C2"/>
</dbReference>
<dbReference type="InterPro" id="IPR012337">
    <property type="entry name" value="RNaseH-like_sf"/>
</dbReference>
<dbReference type="Gene3D" id="3.30.420.10">
    <property type="entry name" value="Ribonuclease H-like superfamily/Ribonuclease H"/>
    <property type="match status" value="1"/>
</dbReference>
<proteinExistence type="predicted"/>
<dbReference type="Gene3D" id="2.40.70.10">
    <property type="entry name" value="Acid Proteases"/>
    <property type="match status" value="1"/>
</dbReference>
<evidence type="ECO:0000256" key="3">
    <source>
        <dbReference type="ARBA" id="ARBA00022695"/>
    </source>
</evidence>
<dbReference type="CDD" id="cd09274">
    <property type="entry name" value="RNase_HI_RT_Ty3"/>
    <property type="match status" value="1"/>
</dbReference>
<evidence type="ECO:0000256" key="2">
    <source>
        <dbReference type="ARBA" id="ARBA00022679"/>
    </source>
</evidence>
<evidence type="ECO:0000256" key="5">
    <source>
        <dbReference type="ARBA" id="ARBA00022759"/>
    </source>
</evidence>
<dbReference type="Pfam" id="PF17917">
    <property type="entry name" value="RT_RNaseH"/>
    <property type="match status" value="1"/>
</dbReference>
<reference evidence="10" key="1">
    <citation type="journal article" date="2007" name="PLoS ONE">
        <title>The first genome sequence of an elite grapevine cultivar (Pinot noir Vitis vinifera L.): coping with a highly heterozygous genome.</title>
        <authorList>
            <person name="Velasco R."/>
            <person name="Zharkikh A."/>
            <person name="Troggio M."/>
            <person name="Cartwright D.A."/>
            <person name="Cestaro A."/>
            <person name="Pruss D."/>
            <person name="Pindo M."/>
            <person name="FitzGerald L.M."/>
            <person name="Vezzulli S."/>
            <person name="Reid J."/>
            <person name="Malacarne G."/>
            <person name="Iliev D."/>
            <person name="Coppola G."/>
            <person name="Wardell B."/>
            <person name="Micheletti D."/>
            <person name="Macalma T."/>
            <person name="Facci M."/>
            <person name="Mitchell J.T."/>
            <person name="Perazzolli M."/>
            <person name="Eldredge G."/>
            <person name="Gatto P."/>
            <person name="Oyzerski R."/>
            <person name="Moretto M."/>
            <person name="Gutin N."/>
            <person name="Stefanini M."/>
            <person name="Chen Y."/>
            <person name="Segala C."/>
            <person name="Davenport C."/>
            <person name="Dematte L."/>
            <person name="Mraz A."/>
            <person name="Battilana J."/>
            <person name="Stormo K."/>
            <person name="Costa F."/>
            <person name="Tao Q."/>
            <person name="Si-Ammour A."/>
            <person name="Harkins T."/>
            <person name="Lackey A."/>
            <person name="Perbost C."/>
            <person name="Taillon B."/>
            <person name="Stella A."/>
            <person name="Solovyev V."/>
            <person name="Fawcett J.A."/>
            <person name="Sterck L."/>
            <person name="Vandepoele K."/>
            <person name="Grando S.M."/>
            <person name="Toppo S."/>
            <person name="Moser C."/>
            <person name="Lanchbury J."/>
            <person name="Bogden R."/>
            <person name="Skolnick M."/>
            <person name="Sgaramella V."/>
            <person name="Bhatnagar S.K."/>
            <person name="Fontana P."/>
            <person name="Gutin A."/>
            <person name="Van de Peer Y."/>
            <person name="Salamini F."/>
            <person name="Viola R."/>
        </authorList>
    </citation>
    <scope>NUCLEOTIDE SEQUENCE</scope>
</reference>
<dbReference type="Pfam" id="PF03732">
    <property type="entry name" value="Retrotrans_gag"/>
    <property type="match status" value="1"/>
</dbReference>
<dbReference type="SUPFAM" id="SSF50630">
    <property type="entry name" value="Acid proteases"/>
    <property type="match status" value="1"/>
</dbReference>
<dbReference type="Gene3D" id="1.10.340.70">
    <property type="match status" value="1"/>
</dbReference>
<keyword evidence="2" id="KW-0808">Transferase</keyword>
<dbReference type="InterPro" id="IPR005162">
    <property type="entry name" value="Retrotrans_gag_dom"/>
</dbReference>
<dbReference type="InterPro" id="IPR001584">
    <property type="entry name" value="Integrase_cat-core"/>
</dbReference>
<dbReference type="Pfam" id="PF17921">
    <property type="entry name" value="Integrase_H2C2"/>
    <property type="match status" value="1"/>
</dbReference>
<dbReference type="SUPFAM" id="SSF56672">
    <property type="entry name" value="DNA/RNA polymerases"/>
    <property type="match status" value="1"/>
</dbReference>
<dbReference type="GO" id="GO:0016787">
    <property type="term" value="F:hydrolase activity"/>
    <property type="evidence" value="ECO:0007669"/>
    <property type="project" value="UniProtKB-KW"/>
</dbReference>
<feature type="region of interest" description="Disordered" evidence="8">
    <location>
        <begin position="480"/>
        <end position="500"/>
    </location>
</feature>
<evidence type="ECO:0000256" key="7">
    <source>
        <dbReference type="ARBA" id="ARBA00022918"/>
    </source>
</evidence>
<dbReference type="EC" id="2.7.7.49" evidence="1"/>
<dbReference type="InterPro" id="IPR041373">
    <property type="entry name" value="RT_RNaseH"/>
</dbReference>
<dbReference type="GO" id="GO:0015074">
    <property type="term" value="P:DNA integration"/>
    <property type="evidence" value="ECO:0007669"/>
    <property type="project" value="InterPro"/>
</dbReference>
<keyword evidence="6" id="KW-0378">Hydrolase</keyword>
<dbReference type="EMBL" id="AM478938">
    <property type="protein sequence ID" value="CAN81728.1"/>
    <property type="molecule type" value="Genomic_DNA"/>
</dbReference>
<dbReference type="InterPro" id="IPR050951">
    <property type="entry name" value="Retrovirus_Pol_polyprotein"/>
</dbReference>
<protein>
    <recommendedName>
        <fullName evidence="1">RNA-directed DNA polymerase</fullName>
        <ecNumber evidence="1">2.7.7.49</ecNumber>
    </recommendedName>
</protein>